<gene>
    <name evidence="2" type="ORF">BJ554DRAFT_5324</name>
</gene>
<reference evidence="2 3" key="1">
    <citation type="journal article" name="Sci. Rep.">
        <title>Genome-scale phylogenetic analyses confirm Olpidium as the closest living zoosporic fungus to the non-flagellated, terrestrial fungi.</title>
        <authorList>
            <person name="Chang Y."/>
            <person name="Rochon D."/>
            <person name="Sekimoto S."/>
            <person name="Wang Y."/>
            <person name="Chovatia M."/>
            <person name="Sandor L."/>
            <person name="Salamov A."/>
            <person name="Grigoriev I.V."/>
            <person name="Stajich J.E."/>
            <person name="Spatafora J.W."/>
        </authorList>
    </citation>
    <scope>NUCLEOTIDE SEQUENCE [LARGE SCALE GENOMIC DNA]</scope>
    <source>
        <strain evidence="2">S191</strain>
    </source>
</reference>
<evidence type="ECO:0000313" key="3">
    <source>
        <dbReference type="Proteomes" id="UP000673691"/>
    </source>
</evidence>
<sequence length="621" mass="64578">DIDKTSLESTAKTAQNSEQASSGPATSHLESSSRVVEKQPTRSEPVQLCEPKGENSGSNPTALGPRSKRSHGRRGKGTSKNKSPTNPSGSGSQIKQGESIPDPNAKALGSLPAEVERTAGSTPNKRKASHKLTGPSNKTPVSNTKENGPTASDSPVYKLNEKLDSAKAINRYSCLGGLVDGSMPDVDLGPAGKRLGKKDSEAGGGSSRRNRKAVGKNFGNTGYPPQVTAYQNKFAAPPKPEPLNVAPAPPVSVERSSAPRMSTDASKVAPPPDVLTTTVICGPDASAQQDNTPPCAESTPASKDAVSQDSGCAVSSTGDAPKTDTPAAAVAAIIPAIEEPPKAPASLGWADEVEFEKGEIKPDVDPWKTDASSTTNEVTAPEGEKGLKGPESANQQPLSVTSTAPPPGADYSSGRGTHYYNNNRSSYYQKNQPNHMPQATVGYGMPSQEWGTRNGSPPHPRNENRGQDGRRYQHSGAPAQQQHVRRYYQGPPSQQGTGPQQCGPAFSPQSGPVRAAQQVPIGSTPTSPPVVQPSPGDARTHPTSGPQPVGMAAPMGQPAAQFHPGPAVGYYNANMGGPPGPYGGTNVPMHPQVMSSSQFIPHGNYHGGRFSGNRNPRSGGQ</sequence>
<feature type="region of interest" description="Disordered" evidence="1">
    <location>
        <begin position="338"/>
        <end position="621"/>
    </location>
</feature>
<proteinExistence type="predicted"/>
<protein>
    <submittedName>
        <fullName evidence="2">Uncharacterized protein</fullName>
    </submittedName>
</protein>
<feature type="compositionally biased region" description="Basic and acidic residues" evidence="1">
    <location>
        <begin position="460"/>
        <end position="471"/>
    </location>
</feature>
<feature type="compositionally biased region" description="Low complexity" evidence="1">
    <location>
        <begin position="489"/>
        <end position="504"/>
    </location>
</feature>
<feature type="non-terminal residue" evidence="2">
    <location>
        <position position="621"/>
    </location>
</feature>
<feature type="compositionally biased region" description="Polar residues" evidence="1">
    <location>
        <begin position="134"/>
        <end position="153"/>
    </location>
</feature>
<evidence type="ECO:0000256" key="1">
    <source>
        <dbReference type="SAM" id="MobiDB-lite"/>
    </source>
</evidence>
<feature type="non-terminal residue" evidence="2">
    <location>
        <position position="1"/>
    </location>
</feature>
<organism evidence="2 3">
    <name type="scientific">Olpidium bornovanus</name>
    <dbReference type="NCBI Taxonomy" id="278681"/>
    <lineage>
        <taxon>Eukaryota</taxon>
        <taxon>Fungi</taxon>
        <taxon>Fungi incertae sedis</taxon>
        <taxon>Olpidiomycota</taxon>
        <taxon>Olpidiomycotina</taxon>
        <taxon>Olpidiomycetes</taxon>
        <taxon>Olpidiales</taxon>
        <taxon>Olpidiaceae</taxon>
        <taxon>Olpidium</taxon>
    </lineage>
</organism>
<dbReference type="EMBL" id="JAEFCI010002249">
    <property type="protein sequence ID" value="KAG5462358.1"/>
    <property type="molecule type" value="Genomic_DNA"/>
</dbReference>
<name>A0A8H7ZZD3_9FUNG</name>
<keyword evidence="3" id="KW-1185">Reference proteome</keyword>
<feature type="compositionally biased region" description="Polar residues" evidence="1">
    <location>
        <begin position="81"/>
        <end position="96"/>
    </location>
</feature>
<feature type="compositionally biased region" description="Polar residues" evidence="1">
    <location>
        <begin position="299"/>
        <end position="318"/>
    </location>
</feature>
<comment type="caution">
    <text evidence="2">The sequence shown here is derived from an EMBL/GenBank/DDBJ whole genome shotgun (WGS) entry which is preliminary data.</text>
</comment>
<evidence type="ECO:0000313" key="2">
    <source>
        <dbReference type="EMBL" id="KAG5462358.1"/>
    </source>
</evidence>
<feature type="compositionally biased region" description="Polar residues" evidence="1">
    <location>
        <begin position="612"/>
        <end position="621"/>
    </location>
</feature>
<feature type="compositionally biased region" description="Polar residues" evidence="1">
    <location>
        <begin position="419"/>
        <end position="437"/>
    </location>
</feature>
<feature type="compositionally biased region" description="Basic and acidic residues" evidence="1">
    <location>
        <begin position="355"/>
        <end position="368"/>
    </location>
</feature>
<feature type="compositionally biased region" description="Polar residues" evidence="1">
    <location>
        <begin position="7"/>
        <end position="34"/>
    </location>
</feature>
<dbReference type="Proteomes" id="UP000673691">
    <property type="component" value="Unassembled WGS sequence"/>
</dbReference>
<accession>A0A8H7ZZD3</accession>
<feature type="region of interest" description="Disordered" evidence="1">
    <location>
        <begin position="178"/>
        <end position="326"/>
    </location>
</feature>
<feature type="compositionally biased region" description="Basic residues" evidence="1">
    <location>
        <begin position="66"/>
        <end position="79"/>
    </location>
</feature>
<feature type="region of interest" description="Disordered" evidence="1">
    <location>
        <begin position="1"/>
        <end position="157"/>
    </location>
</feature>
<feature type="compositionally biased region" description="Polar residues" evidence="1">
    <location>
        <begin position="392"/>
        <end position="403"/>
    </location>
</feature>
<dbReference type="AlphaFoldDB" id="A0A8H7ZZD3"/>